<accession>X0VS89</accession>
<organism evidence="1">
    <name type="scientific">marine sediment metagenome</name>
    <dbReference type="NCBI Taxonomy" id="412755"/>
    <lineage>
        <taxon>unclassified sequences</taxon>
        <taxon>metagenomes</taxon>
        <taxon>ecological metagenomes</taxon>
    </lineage>
</organism>
<dbReference type="EMBL" id="BARS01034354">
    <property type="protein sequence ID" value="GAG21299.1"/>
    <property type="molecule type" value="Genomic_DNA"/>
</dbReference>
<gene>
    <name evidence="1" type="ORF">S01H1_53083</name>
</gene>
<comment type="caution">
    <text evidence="1">The sequence shown here is derived from an EMBL/GenBank/DDBJ whole genome shotgun (WGS) entry which is preliminary data.</text>
</comment>
<feature type="non-terminal residue" evidence="1">
    <location>
        <position position="1"/>
    </location>
</feature>
<protein>
    <submittedName>
        <fullName evidence="1">Uncharacterized protein</fullName>
    </submittedName>
</protein>
<proteinExistence type="predicted"/>
<sequence length="51" mass="5908">LMEEDKQKDVDLFRKHAHTNRALGDEKFLTKLEMITGMVLKKRKPGPKGNN</sequence>
<reference evidence="1" key="1">
    <citation type="journal article" date="2014" name="Front. Microbiol.">
        <title>High frequency of phylogenetically diverse reductive dehalogenase-homologous genes in deep subseafloor sedimentary metagenomes.</title>
        <authorList>
            <person name="Kawai M."/>
            <person name="Futagami T."/>
            <person name="Toyoda A."/>
            <person name="Takaki Y."/>
            <person name="Nishi S."/>
            <person name="Hori S."/>
            <person name="Arai W."/>
            <person name="Tsubouchi T."/>
            <person name="Morono Y."/>
            <person name="Uchiyama I."/>
            <person name="Ito T."/>
            <person name="Fujiyama A."/>
            <person name="Inagaki F."/>
            <person name="Takami H."/>
        </authorList>
    </citation>
    <scope>NUCLEOTIDE SEQUENCE</scope>
    <source>
        <strain evidence="1">Expedition CK06-06</strain>
    </source>
</reference>
<evidence type="ECO:0000313" key="1">
    <source>
        <dbReference type="EMBL" id="GAG21299.1"/>
    </source>
</evidence>
<dbReference type="AlphaFoldDB" id="X0VS89"/>
<name>X0VS89_9ZZZZ</name>